<feature type="compositionally biased region" description="Basic and acidic residues" evidence="1">
    <location>
        <begin position="408"/>
        <end position="427"/>
    </location>
</feature>
<evidence type="ECO:0008006" key="6">
    <source>
        <dbReference type="Google" id="ProtNLM"/>
    </source>
</evidence>
<evidence type="ECO:0000313" key="3">
    <source>
        <dbReference type="EMBL" id="EKX39749.1"/>
    </source>
</evidence>
<accession>L1IV40</accession>
<feature type="region of interest" description="Disordered" evidence="1">
    <location>
        <begin position="329"/>
        <end position="364"/>
    </location>
</feature>
<dbReference type="EnsemblProtists" id="EKX39749">
    <property type="protein sequence ID" value="EKX39749"/>
    <property type="gene ID" value="GUITHDRAFT_143321"/>
</dbReference>
<gene>
    <name evidence="3" type="ORF">GUITHDRAFT_143321</name>
</gene>
<dbReference type="Proteomes" id="UP000011087">
    <property type="component" value="Unassembled WGS sequence"/>
</dbReference>
<feature type="signal peptide" evidence="2">
    <location>
        <begin position="1"/>
        <end position="20"/>
    </location>
</feature>
<organism evidence="3">
    <name type="scientific">Guillardia theta (strain CCMP2712)</name>
    <name type="common">Cryptophyte</name>
    <dbReference type="NCBI Taxonomy" id="905079"/>
    <lineage>
        <taxon>Eukaryota</taxon>
        <taxon>Cryptophyceae</taxon>
        <taxon>Pyrenomonadales</taxon>
        <taxon>Geminigeraceae</taxon>
        <taxon>Guillardia</taxon>
    </lineage>
</organism>
<dbReference type="HOGENOM" id="CLU_610387_0_0_1"/>
<feature type="compositionally biased region" description="Basic and acidic residues" evidence="1">
    <location>
        <begin position="385"/>
        <end position="394"/>
    </location>
</feature>
<protein>
    <recommendedName>
        <fullName evidence="6">UBC core domain-containing protein</fullName>
    </recommendedName>
</protein>
<keyword evidence="5" id="KW-1185">Reference proteome</keyword>
<dbReference type="EMBL" id="JH993037">
    <property type="protein sequence ID" value="EKX39749.1"/>
    <property type="molecule type" value="Genomic_DNA"/>
</dbReference>
<evidence type="ECO:0000256" key="1">
    <source>
        <dbReference type="SAM" id="MobiDB-lite"/>
    </source>
</evidence>
<reference evidence="5" key="2">
    <citation type="submission" date="2012-11" db="EMBL/GenBank/DDBJ databases">
        <authorList>
            <person name="Kuo A."/>
            <person name="Curtis B.A."/>
            <person name="Tanifuji G."/>
            <person name="Burki F."/>
            <person name="Gruber A."/>
            <person name="Irimia M."/>
            <person name="Maruyama S."/>
            <person name="Arias M.C."/>
            <person name="Ball S.G."/>
            <person name="Gile G.H."/>
            <person name="Hirakawa Y."/>
            <person name="Hopkins J.F."/>
            <person name="Rensing S.A."/>
            <person name="Schmutz J."/>
            <person name="Symeonidi A."/>
            <person name="Elias M."/>
            <person name="Eveleigh R.J."/>
            <person name="Herman E.K."/>
            <person name="Klute M.J."/>
            <person name="Nakayama T."/>
            <person name="Obornik M."/>
            <person name="Reyes-Prieto A."/>
            <person name="Armbrust E.V."/>
            <person name="Aves S.J."/>
            <person name="Beiko R.G."/>
            <person name="Coutinho P."/>
            <person name="Dacks J.B."/>
            <person name="Durnford D.G."/>
            <person name="Fast N.M."/>
            <person name="Green B.R."/>
            <person name="Grisdale C."/>
            <person name="Hempe F."/>
            <person name="Henrissat B."/>
            <person name="Hoppner M.P."/>
            <person name="Ishida K.-I."/>
            <person name="Kim E."/>
            <person name="Koreny L."/>
            <person name="Kroth P.G."/>
            <person name="Liu Y."/>
            <person name="Malik S.-B."/>
            <person name="Maier U.G."/>
            <person name="McRose D."/>
            <person name="Mock T."/>
            <person name="Neilson J.A."/>
            <person name="Onodera N.T."/>
            <person name="Poole A.M."/>
            <person name="Pritham E.J."/>
            <person name="Richards T.A."/>
            <person name="Rocap G."/>
            <person name="Roy S.W."/>
            <person name="Sarai C."/>
            <person name="Schaack S."/>
            <person name="Shirato S."/>
            <person name="Slamovits C.H."/>
            <person name="Spencer D.F."/>
            <person name="Suzuki S."/>
            <person name="Worden A.Z."/>
            <person name="Zauner S."/>
            <person name="Barry K."/>
            <person name="Bell C."/>
            <person name="Bharti A.K."/>
            <person name="Crow J.A."/>
            <person name="Grimwood J."/>
            <person name="Kramer R."/>
            <person name="Lindquist E."/>
            <person name="Lucas S."/>
            <person name="Salamov A."/>
            <person name="McFadden G.I."/>
            <person name="Lane C.E."/>
            <person name="Keeling P.J."/>
            <person name="Gray M.W."/>
            <person name="Grigoriev I.V."/>
            <person name="Archibald J.M."/>
        </authorList>
    </citation>
    <scope>NUCLEOTIDE SEQUENCE</scope>
    <source>
        <strain evidence="5">CCMP2712</strain>
    </source>
</reference>
<feature type="chain" id="PRO_5008770464" description="UBC core domain-containing protein" evidence="2">
    <location>
        <begin position="21"/>
        <end position="449"/>
    </location>
</feature>
<feature type="region of interest" description="Disordered" evidence="1">
    <location>
        <begin position="385"/>
        <end position="449"/>
    </location>
</feature>
<dbReference type="RefSeq" id="XP_005826729.1">
    <property type="nucleotide sequence ID" value="XM_005826672.1"/>
</dbReference>
<sequence>MASSFLLLPLLLVSLPLLRLKVSTMLSEEASDHDADSSFLDMRAVTKALQESEWRSAMESVTPQVKDQFLWEELEAIRTKAGDVLSGVYVLPSLGSLFGISCPVAKQDPRGLTGHVQHAAFKFSIKIPSSYPNAGLVDFHYLLMTESNPLGEWNSKEHRLHSLLVALKSLFYPNFNDGRIKELHGDPQVNPFQLFNPNFQGGGERAGVLKSSVQNERAISILTKNLMWWRKNGKAFPLPSQMIRLDDRPLSNEVEGLLVQLQDESLNFRHHVEMCVGESQDCLKYNLGSFFLRILLLSSLLPSHSPPLAGLRNDVLEVNSSQAQHLLAGDDAAAVDPDGDTSYGSVRKGKRGRGGGKEDKSGSASISSHVAALLSLAGITASVVEEREVGRGEEDKQEEGQGEAQYEGEGKGREEEWMRDEEKAEERREEEENETRGEEAGGKDSQDKE</sequence>
<reference evidence="4" key="3">
    <citation type="submission" date="2016-03" db="UniProtKB">
        <authorList>
            <consortium name="EnsemblProtists"/>
        </authorList>
    </citation>
    <scope>IDENTIFICATION</scope>
</reference>
<name>L1IV40_GUITC</name>
<reference evidence="3 5" key="1">
    <citation type="journal article" date="2012" name="Nature">
        <title>Algal genomes reveal evolutionary mosaicism and the fate of nucleomorphs.</title>
        <authorList>
            <consortium name="DOE Joint Genome Institute"/>
            <person name="Curtis B.A."/>
            <person name="Tanifuji G."/>
            <person name="Burki F."/>
            <person name="Gruber A."/>
            <person name="Irimia M."/>
            <person name="Maruyama S."/>
            <person name="Arias M.C."/>
            <person name="Ball S.G."/>
            <person name="Gile G.H."/>
            <person name="Hirakawa Y."/>
            <person name="Hopkins J.F."/>
            <person name="Kuo A."/>
            <person name="Rensing S.A."/>
            <person name="Schmutz J."/>
            <person name="Symeonidi A."/>
            <person name="Elias M."/>
            <person name="Eveleigh R.J."/>
            <person name="Herman E.K."/>
            <person name="Klute M.J."/>
            <person name="Nakayama T."/>
            <person name="Obornik M."/>
            <person name="Reyes-Prieto A."/>
            <person name="Armbrust E.V."/>
            <person name="Aves S.J."/>
            <person name="Beiko R.G."/>
            <person name="Coutinho P."/>
            <person name="Dacks J.B."/>
            <person name="Durnford D.G."/>
            <person name="Fast N.M."/>
            <person name="Green B.R."/>
            <person name="Grisdale C.J."/>
            <person name="Hempel F."/>
            <person name="Henrissat B."/>
            <person name="Hoppner M.P."/>
            <person name="Ishida K."/>
            <person name="Kim E."/>
            <person name="Koreny L."/>
            <person name="Kroth P.G."/>
            <person name="Liu Y."/>
            <person name="Malik S.B."/>
            <person name="Maier U.G."/>
            <person name="McRose D."/>
            <person name="Mock T."/>
            <person name="Neilson J.A."/>
            <person name="Onodera N.T."/>
            <person name="Poole A.M."/>
            <person name="Pritham E.J."/>
            <person name="Richards T.A."/>
            <person name="Rocap G."/>
            <person name="Roy S.W."/>
            <person name="Sarai C."/>
            <person name="Schaack S."/>
            <person name="Shirato S."/>
            <person name="Slamovits C.H."/>
            <person name="Spencer D.F."/>
            <person name="Suzuki S."/>
            <person name="Worden A.Z."/>
            <person name="Zauner S."/>
            <person name="Barry K."/>
            <person name="Bell C."/>
            <person name="Bharti A.K."/>
            <person name="Crow J.A."/>
            <person name="Grimwood J."/>
            <person name="Kramer R."/>
            <person name="Lindquist E."/>
            <person name="Lucas S."/>
            <person name="Salamov A."/>
            <person name="McFadden G.I."/>
            <person name="Lane C.E."/>
            <person name="Keeling P.J."/>
            <person name="Gray M.W."/>
            <person name="Grigoriev I.V."/>
            <person name="Archibald J.M."/>
        </authorList>
    </citation>
    <scope>NUCLEOTIDE SEQUENCE</scope>
    <source>
        <strain evidence="3 5">CCMP2712</strain>
    </source>
</reference>
<dbReference type="AlphaFoldDB" id="L1IV40"/>
<dbReference type="PaxDb" id="55529-EKX39749"/>
<proteinExistence type="predicted"/>
<evidence type="ECO:0000313" key="5">
    <source>
        <dbReference type="Proteomes" id="UP000011087"/>
    </source>
</evidence>
<evidence type="ECO:0000256" key="2">
    <source>
        <dbReference type="SAM" id="SignalP"/>
    </source>
</evidence>
<evidence type="ECO:0000313" key="4">
    <source>
        <dbReference type="EnsemblProtists" id="EKX39749"/>
    </source>
</evidence>
<feature type="compositionally biased region" description="Basic and acidic residues" evidence="1">
    <location>
        <begin position="434"/>
        <end position="449"/>
    </location>
</feature>
<dbReference type="KEGG" id="gtt:GUITHDRAFT_143321"/>
<keyword evidence="2" id="KW-0732">Signal</keyword>
<dbReference type="GeneID" id="17296422"/>